<dbReference type="SUPFAM" id="SSF82866">
    <property type="entry name" value="Multidrug efflux transporter AcrB transmembrane domain"/>
    <property type="match status" value="2"/>
</dbReference>
<dbReference type="RefSeq" id="WP_242754603.1">
    <property type="nucleotide sequence ID" value="NZ_CP093846.1"/>
</dbReference>
<feature type="transmembrane region" description="Helical" evidence="8">
    <location>
        <begin position="548"/>
        <end position="566"/>
    </location>
</feature>
<feature type="transmembrane region" description="Helical" evidence="8">
    <location>
        <begin position="236"/>
        <end position="257"/>
    </location>
</feature>
<evidence type="ECO:0000256" key="7">
    <source>
        <dbReference type="SAM" id="MobiDB-lite"/>
    </source>
</evidence>
<comment type="subcellular location">
    <subcellularLocation>
        <location evidence="1">Cell membrane</location>
        <topology evidence="1">Multi-pass membrane protein</topology>
    </subcellularLocation>
</comment>
<accession>A0ABY3XX78</accession>
<keyword evidence="3" id="KW-1003">Cell membrane</keyword>
<protein>
    <submittedName>
        <fullName evidence="10">MMPL family transporter</fullName>
    </submittedName>
</protein>
<feature type="transmembrane region" description="Helical" evidence="8">
    <location>
        <begin position="207"/>
        <end position="230"/>
    </location>
</feature>
<dbReference type="PANTHER" id="PTHR33406:SF11">
    <property type="entry name" value="MEMBRANE PROTEIN SCO6666-RELATED"/>
    <property type="match status" value="1"/>
</dbReference>
<name>A0ABY3XX78_9ACTN</name>
<organism evidence="10 11">
    <name type="scientific">Streptomyces tubbatahanensis</name>
    <dbReference type="NCBI Taxonomy" id="2923272"/>
    <lineage>
        <taxon>Bacteria</taxon>
        <taxon>Bacillati</taxon>
        <taxon>Actinomycetota</taxon>
        <taxon>Actinomycetes</taxon>
        <taxon>Kitasatosporales</taxon>
        <taxon>Streptomycetaceae</taxon>
        <taxon>Streptomyces</taxon>
    </lineage>
</organism>
<dbReference type="Pfam" id="PF03176">
    <property type="entry name" value="MMPL"/>
    <property type="match status" value="2"/>
</dbReference>
<feature type="transmembrane region" description="Helical" evidence="8">
    <location>
        <begin position="522"/>
        <end position="543"/>
    </location>
</feature>
<evidence type="ECO:0000256" key="2">
    <source>
        <dbReference type="ARBA" id="ARBA00010157"/>
    </source>
</evidence>
<evidence type="ECO:0000256" key="8">
    <source>
        <dbReference type="SAM" id="Phobius"/>
    </source>
</evidence>
<feature type="domain" description="Membrane transport protein MMPL" evidence="9">
    <location>
        <begin position="473"/>
        <end position="691"/>
    </location>
</feature>
<comment type="similarity">
    <text evidence="2">Belongs to the resistance-nodulation-cell division (RND) (TC 2.A.6) family. MmpL subfamily.</text>
</comment>
<dbReference type="Gene3D" id="1.20.1640.10">
    <property type="entry name" value="Multidrug efflux transporter AcrB transmembrane domain"/>
    <property type="match status" value="2"/>
</dbReference>
<evidence type="ECO:0000259" key="9">
    <source>
        <dbReference type="Pfam" id="PF03176"/>
    </source>
</evidence>
<evidence type="ECO:0000313" key="10">
    <source>
        <dbReference type="EMBL" id="UNS99119.1"/>
    </source>
</evidence>
<feature type="transmembrane region" description="Helical" evidence="8">
    <location>
        <begin position="285"/>
        <end position="306"/>
    </location>
</feature>
<evidence type="ECO:0000256" key="4">
    <source>
        <dbReference type="ARBA" id="ARBA00022692"/>
    </source>
</evidence>
<feature type="transmembrane region" description="Helical" evidence="8">
    <location>
        <begin position="627"/>
        <end position="650"/>
    </location>
</feature>
<evidence type="ECO:0000256" key="3">
    <source>
        <dbReference type="ARBA" id="ARBA00022475"/>
    </source>
</evidence>
<gene>
    <name evidence="10" type="ORF">MMF93_23640</name>
</gene>
<feature type="transmembrane region" description="Helical" evidence="8">
    <location>
        <begin position="181"/>
        <end position="200"/>
    </location>
</feature>
<evidence type="ECO:0000256" key="1">
    <source>
        <dbReference type="ARBA" id="ARBA00004651"/>
    </source>
</evidence>
<dbReference type="EMBL" id="CP093846">
    <property type="protein sequence ID" value="UNS99119.1"/>
    <property type="molecule type" value="Genomic_DNA"/>
</dbReference>
<dbReference type="InterPro" id="IPR004869">
    <property type="entry name" value="MMPL_dom"/>
</dbReference>
<feature type="transmembrane region" description="Helical" evidence="8">
    <location>
        <begin position="586"/>
        <end position="606"/>
    </location>
</feature>
<evidence type="ECO:0000256" key="6">
    <source>
        <dbReference type="ARBA" id="ARBA00023136"/>
    </source>
</evidence>
<proteinExistence type="inferred from homology"/>
<keyword evidence="6 8" id="KW-0472">Membrane</keyword>
<feature type="compositionally biased region" description="Low complexity" evidence="7">
    <location>
        <begin position="708"/>
        <end position="718"/>
    </location>
</feature>
<dbReference type="PANTHER" id="PTHR33406">
    <property type="entry name" value="MEMBRANE PROTEIN MJ1562-RELATED"/>
    <property type="match status" value="1"/>
</dbReference>
<feature type="transmembrane region" description="Helical" evidence="8">
    <location>
        <begin position="373"/>
        <end position="394"/>
    </location>
</feature>
<dbReference type="InterPro" id="IPR050545">
    <property type="entry name" value="Mycobact_MmpL"/>
</dbReference>
<feature type="region of interest" description="Disordered" evidence="7">
    <location>
        <begin position="707"/>
        <end position="755"/>
    </location>
</feature>
<sequence length="755" mass="78580">MFHALGSALHARRRLSLLLALAVAVLAAVLGGSVQTKVTNGLADYDDPTGSHTRARQVIQDATGIDPQQGYALLIRPGTAIDPDAPAPAAVRAGIDLLEDRSEVKRVVDYKSARDPGLVSEDSRSTVVVAAVRPMAEQDTKEAEKELTDAIEADPALRGHAHLGGPTIGMVQVGKVTTTDLALAEGLALPVLLVLLFLVFRGAVAALVPVIGAVFTLLLTMAGLRVATFFGNVSTGALNLAFALALGLAVDFGLLCVSRYRDELAVCGPGPEALRRTLATAGRTVLFSGLTVAAALAALLVFPQPYLRSMGLAGVITSLAAVLFALLGLPALLALLGSRINALAPRRLRRSEQADDPAVGRWRRIALGVMRRPVATALAATALLLLIASPALGIRFTGADASSLPTDISAGKVSAALETDFAQPSTSPLRIVAESRDQAPLASYAREIARVPGVERVAEPVRLDGEHFEIDAVLKGAPLDTAARDAATAVEDLGAPVPVRFTGQTADFLSQLDGIRDRLPRAAGVLALVTLVLLYAFTGSVVLPLKALVMNTLSTGAALGFLVWVFQDGHLGFGAQSGIESTTPLLVFALAFGLSTDYNVFLLGRIKEARATGLDDRAAVAEGLARTGRIVTSAALLFCVAVGALVFSRIVFVKELGLGTAFAVAVDATLVRALLVPALMTLLGKANWWAPGPLRRLHRVLRLDHAEPPAATPTTKTAQDGPYDGPHETAAGAREAAVHRTPETEPAPASGSASP</sequence>
<feature type="domain" description="Membrane transport protein MMPL" evidence="9">
    <location>
        <begin position="83"/>
        <end position="375"/>
    </location>
</feature>
<feature type="transmembrane region" description="Helical" evidence="8">
    <location>
        <begin position="312"/>
        <end position="337"/>
    </location>
</feature>
<keyword evidence="11" id="KW-1185">Reference proteome</keyword>
<keyword evidence="4 8" id="KW-0812">Transmembrane</keyword>
<evidence type="ECO:0000313" key="11">
    <source>
        <dbReference type="Proteomes" id="UP001202244"/>
    </source>
</evidence>
<dbReference type="Proteomes" id="UP001202244">
    <property type="component" value="Chromosome"/>
</dbReference>
<evidence type="ECO:0000256" key="5">
    <source>
        <dbReference type="ARBA" id="ARBA00022989"/>
    </source>
</evidence>
<reference evidence="10 11" key="1">
    <citation type="journal article" date="2023" name="Microbiol. Spectr.">
        <title>Synergy between Genome Mining, Metabolomics, and Bioinformatics Uncovers Antibacterial Chlorinated Carbazole Alkaloids and Their Biosynthetic Gene Cluster from Streptomyces tubbatahanensis sp. nov., a Novel Actinomycete Isolated from Sulu Sea, Philippines.</title>
        <authorList>
            <person name="Tenebro C.P."/>
            <person name="Trono D.J.V.L."/>
            <person name="Balida L.A.P."/>
            <person name="Bayog L.K.A."/>
            <person name="Bruna J.R."/>
            <person name="Sabido E.M."/>
            <person name="Caspe D.P.C."/>
            <person name="de Los Santos E.L.C."/>
            <person name="Saludes J.P."/>
            <person name="Dalisay D.S."/>
        </authorList>
    </citation>
    <scope>NUCLEOTIDE SEQUENCE [LARGE SCALE GENOMIC DNA]</scope>
    <source>
        <strain evidence="10 11">DSD3025</strain>
    </source>
</reference>
<keyword evidence="5 8" id="KW-1133">Transmembrane helix</keyword>